<keyword evidence="2" id="KW-1133">Transmembrane helix</keyword>
<evidence type="ECO:0000313" key="3">
    <source>
        <dbReference type="EMBL" id="TQR82650.1"/>
    </source>
</evidence>
<evidence type="ECO:0000256" key="1">
    <source>
        <dbReference type="SAM" id="MobiDB-lite"/>
    </source>
</evidence>
<dbReference type="AlphaFoldDB" id="A0A544VRP0"/>
<accession>A0A544VRP0</accession>
<evidence type="ECO:0000256" key="2">
    <source>
        <dbReference type="SAM" id="Phobius"/>
    </source>
</evidence>
<evidence type="ECO:0000313" key="4">
    <source>
        <dbReference type="Proteomes" id="UP000315759"/>
    </source>
</evidence>
<keyword evidence="2" id="KW-0812">Transmembrane</keyword>
<dbReference type="Proteomes" id="UP000315759">
    <property type="component" value="Unassembled WGS sequence"/>
</dbReference>
<organism evidence="3 4">
    <name type="scientific">Mycolicibacterium hodleri</name>
    <dbReference type="NCBI Taxonomy" id="49897"/>
    <lineage>
        <taxon>Bacteria</taxon>
        <taxon>Bacillati</taxon>
        <taxon>Actinomycetota</taxon>
        <taxon>Actinomycetes</taxon>
        <taxon>Mycobacteriales</taxon>
        <taxon>Mycobacteriaceae</taxon>
        <taxon>Mycolicibacterium</taxon>
    </lineage>
</organism>
<proteinExistence type="predicted"/>
<feature type="compositionally biased region" description="Low complexity" evidence="1">
    <location>
        <begin position="104"/>
        <end position="129"/>
    </location>
</feature>
<sequence length="206" mass="20947">MNLVESAEPEAPPPAPVFERPETVSVAASLNMVPTRRNGFVRAPAPSSRESRLVNSGAWDFKSTSASAPFPKRAVLTAAAVLVGVAAVVGVVVLVLRSPAGDESSPVAPSESSAPPAPSTSAPAVSTAAPLPPPVLPPPPPPPPAEVAPPVVTRQYQPSYQTPDPPKKPQQNVTRAPLSATPPPPPRPTNGGRATPGQSGSHGFFG</sequence>
<name>A0A544VRP0_9MYCO</name>
<comment type="caution">
    <text evidence="3">The sequence shown here is derived from an EMBL/GenBank/DDBJ whole genome shotgun (WGS) entry which is preliminary data.</text>
</comment>
<keyword evidence="2" id="KW-0472">Membrane</keyword>
<protein>
    <submittedName>
        <fullName evidence="3">Uncharacterized protein</fullName>
    </submittedName>
</protein>
<feature type="region of interest" description="Disordered" evidence="1">
    <location>
        <begin position="100"/>
        <end position="206"/>
    </location>
</feature>
<feature type="compositionally biased region" description="Pro residues" evidence="1">
    <location>
        <begin position="130"/>
        <end position="147"/>
    </location>
</feature>
<dbReference type="EMBL" id="VIFX01000064">
    <property type="protein sequence ID" value="TQR82650.1"/>
    <property type="molecule type" value="Genomic_DNA"/>
</dbReference>
<reference evidence="3 4" key="1">
    <citation type="submission" date="2018-10" db="EMBL/GenBank/DDBJ databases">
        <title>Draft genome of Mycobacterium hodleri strain B.</title>
        <authorList>
            <person name="Amande T.J."/>
            <person name="Mcgenity T.J."/>
        </authorList>
    </citation>
    <scope>NUCLEOTIDE SEQUENCE [LARGE SCALE GENOMIC DNA]</scope>
    <source>
        <strain evidence="3 4">B</strain>
    </source>
</reference>
<keyword evidence="4" id="KW-1185">Reference proteome</keyword>
<feature type="transmembrane region" description="Helical" evidence="2">
    <location>
        <begin position="74"/>
        <end position="96"/>
    </location>
</feature>
<gene>
    <name evidence="3" type="ORF">D8S82_30915</name>
</gene>